<sequence>MWRDTGAPSDSFYEVHSDCTDVPKTRFKIKIMQEGDAETVTTAPIVPGFEGMETQEKEHKDALERAVTLNIPHSKAFGVEKSGVMTLFEEVNKGNNNVGVVVVLVRLISLSEFGNSQFVLNKLIQAKKRKESTKETEVIGATDKLGKGGVQVYEFKDGGIGPAAVKFAKAFGLNVTVISTSPSNEKEAIDYLALTPLLLVVIKHRLSNNAMGAWKLIKGTRPEFKSLSAVGQVFILILIL</sequence>
<dbReference type="Pfam" id="PF01789">
    <property type="entry name" value="PsbP"/>
    <property type="match status" value="1"/>
</dbReference>
<reference evidence="2 3" key="1">
    <citation type="journal article" date="2020" name="IScience">
        <title>Genome Sequencing of the Endangered Kingdonia uniflora (Circaeasteraceae, Ranunculales) Reveals Potential Mechanisms of Evolutionary Specialization.</title>
        <authorList>
            <person name="Sun Y."/>
            <person name="Deng T."/>
            <person name="Zhang A."/>
            <person name="Moore M.J."/>
            <person name="Landis J.B."/>
            <person name="Lin N."/>
            <person name="Zhang H."/>
            <person name="Zhang X."/>
            <person name="Huang J."/>
            <person name="Zhang X."/>
            <person name="Sun H."/>
            <person name="Wang H."/>
        </authorList>
    </citation>
    <scope>NUCLEOTIDE SEQUENCE [LARGE SCALE GENOMIC DNA]</scope>
    <source>
        <strain evidence="2">TB1705</strain>
        <tissue evidence="2">Leaf</tissue>
    </source>
</reference>
<comment type="caution">
    <text evidence="2">The sequence shown here is derived from an EMBL/GenBank/DDBJ whole genome shotgun (WGS) entry which is preliminary data.</text>
</comment>
<dbReference type="InterPro" id="IPR002683">
    <property type="entry name" value="PsbP_C"/>
</dbReference>
<organism evidence="2 3">
    <name type="scientific">Kingdonia uniflora</name>
    <dbReference type="NCBI Taxonomy" id="39325"/>
    <lineage>
        <taxon>Eukaryota</taxon>
        <taxon>Viridiplantae</taxon>
        <taxon>Streptophyta</taxon>
        <taxon>Embryophyta</taxon>
        <taxon>Tracheophyta</taxon>
        <taxon>Spermatophyta</taxon>
        <taxon>Magnoliopsida</taxon>
        <taxon>Ranunculales</taxon>
        <taxon>Circaeasteraceae</taxon>
        <taxon>Kingdonia</taxon>
    </lineage>
</organism>
<dbReference type="Gene3D" id="3.40.1000.10">
    <property type="entry name" value="Mog1/PsbP, alpha/beta/alpha sandwich"/>
    <property type="match status" value="1"/>
</dbReference>
<proteinExistence type="predicted"/>
<dbReference type="SUPFAM" id="SSF55724">
    <property type="entry name" value="Mog1p/PsbP-like"/>
    <property type="match status" value="1"/>
</dbReference>
<name>A0A7J7LHW4_9MAGN</name>
<protein>
    <recommendedName>
        <fullName evidence="1">PsbP C-terminal domain-containing protein</fullName>
    </recommendedName>
</protein>
<gene>
    <name evidence="2" type="ORF">GIB67_037066</name>
</gene>
<keyword evidence="3" id="KW-1185">Reference proteome</keyword>
<dbReference type="GO" id="GO:0005509">
    <property type="term" value="F:calcium ion binding"/>
    <property type="evidence" value="ECO:0007669"/>
    <property type="project" value="InterPro"/>
</dbReference>
<evidence type="ECO:0000313" key="2">
    <source>
        <dbReference type="EMBL" id="KAF6142148.1"/>
    </source>
</evidence>
<feature type="domain" description="PsbP C-terminal" evidence="1">
    <location>
        <begin position="79"/>
        <end position="155"/>
    </location>
</feature>
<dbReference type="Proteomes" id="UP000541444">
    <property type="component" value="Unassembled WGS sequence"/>
</dbReference>
<dbReference type="EMBL" id="JACGCM010002279">
    <property type="protein sequence ID" value="KAF6142148.1"/>
    <property type="molecule type" value="Genomic_DNA"/>
</dbReference>
<dbReference type="AlphaFoldDB" id="A0A7J7LHW4"/>
<accession>A0A7J7LHW4</accession>
<dbReference type="InterPro" id="IPR016123">
    <property type="entry name" value="Mog1/PsbP_a/b/a-sand"/>
</dbReference>
<dbReference type="GO" id="GO:0015979">
    <property type="term" value="P:photosynthesis"/>
    <property type="evidence" value="ECO:0007669"/>
    <property type="project" value="InterPro"/>
</dbReference>
<dbReference type="GO" id="GO:0019898">
    <property type="term" value="C:extrinsic component of membrane"/>
    <property type="evidence" value="ECO:0007669"/>
    <property type="project" value="InterPro"/>
</dbReference>
<dbReference type="OrthoDB" id="2020701at2759"/>
<evidence type="ECO:0000313" key="3">
    <source>
        <dbReference type="Proteomes" id="UP000541444"/>
    </source>
</evidence>
<evidence type="ECO:0000259" key="1">
    <source>
        <dbReference type="Pfam" id="PF01789"/>
    </source>
</evidence>
<dbReference type="GO" id="GO:0009654">
    <property type="term" value="C:photosystem II oxygen evolving complex"/>
    <property type="evidence" value="ECO:0007669"/>
    <property type="project" value="InterPro"/>
</dbReference>